<dbReference type="EMBL" id="NGKB01000006">
    <property type="protein sequence ID" value="RSU14916.1"/>
    <property type="molecule type" value="Genomic_DNA"/>
</dbReference>
<keyword evidence="3" id="KW-0028">Amino-acid biosynthesis</keyword>
<comment type="pathway">
    <text evidence="1">Amino-acid biosynthesis; L-methionine biosynthesis via salvage pathway; S-methyl-5-thio-alpha-D-ribose 1-phosphate from S-methyl-5'-thioadenosine (hydrolase route): step 1/2.</text>
</comment>
<dbReference type="GO" id="GO:0005829">
    <property type="term" value="C:cytosol"/>
    <property type="evidence" value="ECO:0007669"/>
    <property type="project" value="TreeGrafter"/>
</dbReference>
<evidence type="ECO:0000256" key="2">
    <source>
        <dbReference type="ARBA" id="ARBA00011974"/>
    </source>
</evidence>
<dbReference type="Proteomes" id="UP000288028">
    <property type="component" value="Unassembled WGS sequence"/>
</dbReference>
<dbReference type="GO" id="GO:0008782">
    <property type="term" value="F:adenosylhomocysteine nucleosidase activity"/>
    <property type="evidence" value="ECO:0007669"/>
    <property type="project" value="UniProtKB-EC"/>
</dbReference>
<dbReference type="UniPathway" id="UPA00904">
    <property type="reaction ID" value="UER00871"/>
</dbReference>
<feature type="domain" description="Nucleoside phosphorylase" evidence="6">
    <location>
        <begin position="2"/>
        <end position="207"/>
    </location>
</feature>
<dbReference type="GO" id="GO:0019284">
    <property type="term" value="P:L-methionine salvage from S-adenosylmethionine"/>
    <property type="evidence" value="ECO:0007669"/>
    <property type="project" value="TreeGrafter"/>
</dbReference>
<dbReference type="CDD" id="cd09008">
    <property type="entry name" value="MTAN"/>
    <property type="match status" value="1"/>
</dbReference>
<comment type="caution">
    <text evidence="7">The sequence shown here is derived from an EMBL/GenBank/DDBJ whole genome shotgun (WGS) entry which is preliminary data.</text>
</comment>
<dbReference type="PANTHER" id="PTHR46832:SF1">
    <property type="entry name" value="5'-METHYLTHIOADENOSINE_S-ADENOSYLHOMOCYSTEINE NUCLEOSIDASE"/>
    <property type="match status" value="1"/>
</dbReference>
<dbReference type="GeneID" id="95579573"/>
<dbReference type="Pfam" id="PF01048">
    <property type="entry name" value="PNP_UDP_1"/>
    <property type="match status" value="1"/>
</dbReference>
<gene>
    <name evidence="7" type="ORF">CBF28_07550</name>
</gene>
<dbReference type="Gene3D" id="3.40.50.1580">
    <property type="entry name" value="Nucleoside phosphorylase domain"/>
    <property type="match status" value="1"/>
</dbReference>
<dbReference type="GO" id="GO:0019509">
    <property type="term" value="P:L-methionine salvage from methylthioadenosine"/>
    <property type="evidence" value="ECO:0007669"/>
    <property type="project" value="UniProtKB-UniPathway"/>
</dbReference>
<dbReference type="AlphaFoldDB" id="A0A430B3J4"/>
<evidence type="ECO:0000313" key="8">
    <source>
        <dbReference type="Proteomes" id="UP000288028"/>
    </source>
</evidence>
<evidence type="ECO:0000256" key="3">
    <source>
        <dbReference type="ARBA" id="ARBA00022605"/>
    </source>
</evidence>
<evidence type="ECO:0000259" key="6">
    <source>
        <dbReference type="Pfam" id="PF01048"/>
    </source>
</evidence>
<dbReference type="EC" id="3.2.2.9" evidence="2"/>
<reference evidence="7 8" key="1">
    <citation type="submission" date="2017-05" db="EMBL/GenBank/DDBJ databases">
        <title>Vagococcus spp. assemblies.</title>
        <authorList>
            <person name="Gulvik C.A."/>
        </authorList>
    </citation>
    <scope>NUCLEOTIDE SEQUENCE [LARGE SCALE GENOMIC DNA]</scope>
    <source>
        <strain evidence="7 8">SS1714</strain>
    </source>
</reference>
<proteinExistence type="predicted"/>
<dbReference type="SUPFAM" id="SSF53167">
    <property type="entry name" value="Purine and uridine phosphorylases"/>
    <property type="match status" value="1"/>
</dbReference>
<protein>
    <recommendedName>
        <fullName evidence="2">adenosylhomocysteine nucleosidase</fullName>
        <ecNumber evidence="2">3.2.2.9</ecNumber>
    </recommendedName>
</protein>
<dbReference type="GO" id="GO:0008930">
    <property type="term" value="F:methylthioadenosine nucleosidase activity"/>
    <property type="evidence" value="ECO:0007669"/>
    <property type="project" value="InterPro"/>
</dbReference>
<dbReference type="NCBIfam" id="TIGR01704">
    <property type="entry name" value="MTA_SAH-Nsdase"/>
    <property type="match status" value="1"/>
</dbReference>
<dbReference type="GO" id="GO:0009164">
    <property type="term" value="P:nucleoside catabolic process"/>
    <property type="evidence" value="ECO:0007669"/>
    <property type="project" value="InterPro"/>
</dbReference>
<dbReference type="PANTHER" id="PTHR46832">
    <property type="entry name" value="5'-METHYLTHIOADENOSINE/S-ADENOSYLHOMOCYSTEINE NUCLEOSIDASE"/>
    <property type="match status" value="1"/>
</dbReference>
<accession>A0A430B3J4</accession>
<evidence type="ECO:0000313" key="7">
    <source>
        <dbReference type="EMBL" id="RSU14916.1"/>
    </source>
</evidence>
<organism evidence="7 8">
    <name type="scientific">Vagococcus carniphilus</name>
    <dbReference type="NCBI Taxonomy" id="218144"/>
    <lineage>
        <taxon>Bacteria</taxon>
        <taxon>Bacillati</taxon>
        <taxon>Bacillota</taxon>
        <taxon>Bacilli</taxon>
        <taxon>Lactobacillales</taxon>
        <taxon>Enterococcaceae</taxon>
        <taxon>Vagococcus</taxon>
    </lineage>
</organism>
<dbReference type="InterPro" id="IPR010049">
    <property type="entry name" value="MTA_SAH_Nsdase"/>
</dbReference>
<sequence>MKIGVVTAMPIELAYILEQVTVKEEIKMNRNTFYVAEYEGNELVMVTSGVSKTNAVTYTQMLIDHFKPACVFNLGIAGGLKQGLKPADIVVGEFYSHHDVKINQMEELFPYISKFETNELLLDFVSENMEEVIKGGIVSGERFVESNEQRDQIIRDFEASAVDMESSAIAHCCYINQLPFMAIRGISDLADDSAKDTYDFNEKFVSDKVGKSFLKMIALKQLKSE</sequence>
<keyword evidence="5" id="KW-0486">Methionine biosynthesis</keyword>
<keyword evidence="4" id="KW-0378">Hydrolase</keyword>
<keyword evidence="8" id="KW-1185">Reference proteome</keyword>
<evidence type="ECO:0000256" key="4">
    <source>
        <dbReference type="ARBA" id="ARBA00022801"/>
    </source>
</evidence>
<dbReference type="InterPro" id="IPR000845">
    <property type="entry name" value="Nucleoside_phosphorylase_d"/>
</dbReference>
<dbReference type="InterPro" id="IPR035994">
    <property type="entry name" value="Nucleoside_phosphorylase_sf"/>
</dbReference>
<evidence type="ECO:0000256" key="1">
    <source>
        <dbReference type="ARBA" id="ARBA00004945"/>
    </source>
</evidence>
<evidence type="ECO:0000256" key="5">
    <source>
        <dbReference type="ARBA" id="ARBA00023167"/>
    </source>
</evidence>
<dbReference type="RefSeq" id="WP_126793612.1">
    <property type="nucleotide sequence ID" value="NZ_CP060720.1"/>
</dbReference>
<name>A0A430B3J4_9ENTE</name>
<dbReference type="OrthoDB" id="9792278at2"/>